<dbReference type="PROSITE" id="PS00688">
    <property type="entry name" value="SIGMA54_INTERACT_3"/>
    <property type="match status" value="1"/>
</dbReference>
<dbReference type="InterPro" id="IPR025943">
    <property type="entry name" value="Sigma_54_int_dom_ATP-bd_2"/>
</dbReference>
<dbReference type="InterPro" id="IPR035965">
    <property type="entry name" value="PAS-like_dom_sf"/>
</dbReference>
<evidence type="ECO:0000259" key="6">
    <source>
        <dbReference type="PROSITE" id="PS50045"/>
    </source>
</evidence>
<dbReference type="Gene3D" id="1.10.8.60">
    <property type="match status" value="1"/>
</dbReference>
<evidence type="ECO:0000256" key="3">
    <source>
        <dbReference type="ARBA" id="ARBA00023015"/>
    </source>
</evidence>
<dbReference type="InterPro" id="IPR002197">
    <property type="entry name" value="HTH_Fis"/>
</dbReference>
<dbReference type="InterPro" id="IPR003593">
    <property type="entry name" value="AAA+_ATPase"/>
</dbReference>
<dbReference type="RefSeq" id="WP_320422774.1">
    <property type="nucleotide sequence ID" value="NZ_JAXCLA010000003.1"/>
</dbReference>
<dbReference type="InterPro" id="IPR002078">
    <property type="entry name" value="Sigma_54_int"/>
</dbReference>
<keyword evidence="3" id="KW-0805">Transcription regulation</keyword>
<dbReference type="PANTHER" id="PTHR32071">
    <property type="entry name" value="TRANSCRIPTIONAL REGULATORY PROTEIN"/>
    <property type="match status" value="1"/>
</dbReference>
<keyword evidence="4" id="KW-0238">DNA-binding</keyword>
<dbReference type="Pfam" id="PF00989">
    <property type="entry name" value="PAS"/>
    <property type="match status" value="1"/>
</dbReference>
<feature type="domain" description="Sigma-54 factor interaction" evidence="6">
    <location>
        <begin position="167"/>
        <end position="397"/>
    </location>
</feature>
<dbReference type="PROSITE" id="PS00676">
    <property type="entry name" value="SIGMA54_INTERACT_2"/>
    <property type="match status" value="1"/>
</dbReference>
<keyword evidence="5" id="KW-0804">Transcription</keyword>
<dbReference type="SMART" id="SM00382">
    <property type="entry name" value="AAA"/>
    <property type="match status" value="1"/>
</dbReference>
<dbReference type="SUPFAM" id="SSF52540">
    <property type="entry name" value="P-loop containing nucleoside triphosphate hydrolases"/>
    <property type="match status" value="1"/>
</dbReference>
<accession>A0ABU5DFF9</accession>
<evidence type="ECO:0000313" key="8">
    <source>
        <dbReference type="Proteomes" id="UP001285263"/>
    </source>
</evidence>
<organism evidence="7 8">
    <name type="scientific">Roseateles agri</name>
    <dbReference type="NCBI Taxonomy" id="3098619"/>
    <lineage>
        <taxon>Bacteria</taxon>
        <taxon>Pseudomonadati</taxon>
        <taxon>Pseudomonadota</taxon>
        <taxon>Betaproteobacteria</taxon>
        <taxon>Burkholderiales</taxon>
        <taxon>Sphaerotilaceae</taxon>
        <taxon>Roseateles</taxon>
    </lineage>
</organism>
<dbReference type="PROSITE" id="PS50045">
    <property type="entry name" value="SIGMA54_INTERACT_4"/>
    <property type="match status" value="1"/>
</dbReference>
<evidence type="ECO:0000313" key="7">
    <source>
        <dbReference type="EMBL" id="MDY0744864.1"/>
    </source>
</evidence>
<comment type="caution">
    <text evidence="7">The sequence shown here is derived from an EMBL/GenBank/DDBJ whole genome shotgun (WGS) entry which is preliminary data.</text>
</comment>
<keyword evidence="1" id="KW-0547">Nucleotide-binding</keyword>
<dbReference type="Pfam" id="PF00158">
    <property type="entry name" value="Sigma54_activat"/>
    <property type="match status" value="1"/>
</dbReference>
<dbReference type="CDD" id="cd00009">
    <property type="entry name" value="AAA"/>
    <property type="match status" value="1"/>
</dbReference>
<dbReference type="InterPro" id="IPR027417">
    <property type="entry name" value="P-loop_NTPase"/>
</dbReference>
<dbReference type="Pfam" id="PF25601">
    <property type="entry name" value="AAA_lid_14"/>
    <property type="match status" value="1"/>
</dbReference>
<dbReference type="Proteomes" id="UP001285263">
    <property type="component" value="Unassembled WGS sequence"/>
</dbReference>
<dbReference type="SUPFAM" id="SSF55785">
    <property type="entry name" value="PYP-like sensor domain (PAS domain)"/>
    <property type="match status" value="1"/>
</dbReference>
<keyword evidence="2" id="KW-0067">ATP-binding</keyword>
<dbReference type="InterPro" id="IPR025662">
    <property type="entry name" value="Sigma_54_int_dom_ATP-bd_1"/>
</dbReference>
<evidence type="ECO:0000256" key="4">
    <source>
        <dbReference type="ARBA" id="ARBA00023125"/>
    </source>
</evidence>
<dbReference type="InterPro" id="IPR009057">
    <property type="entry name" value="Homeodomain-like_sf"/>
</dbReference>
<dbReference type="SUPFAM" id="SSF46689">
    <property type="entry name" value="Homeodomain-like"/>
    <property type="match status" value="1"/>
</dbReference>
<dbReference type="PRINTS" id="PR01590">
    <property type="entry name" value="HTHFIS"/>
</dbReference>
<proteinExistence type="predicted"/>
<evidence type="ECO:0000256" key="1">
    <source>
        <dbReference type="ARBA" id="ARBA00022741"/>
    </source>
</evidence>
<dbReference type="Gene3D" id="3.40.50.300">
    <property type="entry name" value="P-loop containing nucleotide triphosphate hydrolases"/>
    <property type="match status" value="1"/>
</dbReference>
<name>A0ABU5DFF9_9BURK</name>
<dbReference type="InterPro" id="IPR025944">
    <property type="entry name" value="Sigma_54_int_dom_CS"/>
</dbReference>
<dbReference type="PANTHER" id="PTHR32071:SF99">
    <property type="entry name" value="TRANSCRIPTIONAL REGULATORY PROTEIN"/>
    <property type="match status" value="1"/>
</dbReference>
<reference evidence="7 8" key="1">
    <citation type="submission" date="2023-11" db="EMBL/GenBank/DDBJ databases">
        <title>Paucibacter sp. nov., isolated from fresh soil in Korea.</title>
        <authorList>
            <person name="Le N.T.T."/>
        </authorList>
    </citation>
    <scope>NUCLEOTIDE SEQUENCE [LARGE SCALE GENOMIC DNA]</scope>
    <source>
        <strain evidence="7 8">R3-3</strain>
    </source>
</reference>
<protein>
    <submittedName>
        <fullName evidence="7">Sigma 54-interacting transcriptional regulator</fullName>
    </submittedName>
</protein>
<dbReference type="Gene3D" id="3.30.450.20">
    <property type="entry name" value="PAS domain"/>
    <property type="match status" value="1"/>
</dbReference>
<dbReference type="PROSITE" id="PS00675">
    <property type="entry name" value="SIGMA54_INTERACT_1"/>
    <property type="match status" value="1"/>
</dbReference>
<dbReference type="InterPro" id="IPR013767">
    <property type="entry name" value="PAS_fold"/>
</dbReference>
<keyword evidence="8" id="KW-1185">Reference proteome</keyword>
<dbReference type="EMBL" id="JAXCLA010000003">
    <property type="protein sequence ID" value="MDY0744864.1"/>
    <property type="molecule type" value="Genomic_DNA"/>
</dbReference>
<dbReference type="InterPro" id="IPR058031">
    <property type="entry name" value="AAA_lid_NorR"/>
</dbReference>
<dbReference type="Pfam" id="PF02954">
    <property type="entry name" value="HTH_8"/>
    <property type="match status" value="1"/>
</dbReference>
<gene>
    <name evidence="7" type="ORF">SNE35_10120</name>
</gene>
<sequence>MTGQDPSLKLGDHQFGASGEIRRAVLRTLFQQMESMGEGAIAVDAQARVAWINEKYARKLGLATTAEAIGREIEQIIPNSLMRQVVQTGEPVLLDIMEFGAEQLVVTRMPLTDTAGAVVGAVGFVVYDRVHYLKPLVAKFEHLHQELESARRHVAEGRHARYTFASVVGASPACVELKRQARRAAQLDATVLLLGETGTGKELLAHAIHAASPRNLKPFVALNIAAVPESLLEAEFFGAAPGAYTGADRRGRDGKFKLADGGTLFLDEVGDMPLNVQAKLLRVLQEQEIEPLGSNRLLRVDVRVIAATSVDLEAQVRQGRFRADLYYRLNVLSIALPPLRDRLQDLAALVELFLAQISERSGLPQREITEQGLAALAGHGWPGNIRELRNVLEKAVMLSEERRLDAADFRPLLPTAATAAPAAGHLLADAVVEAERDAIQAALAAAGGNRSKAAQLLGISRATLYEKLARSPGGQTG</sequence>
<evidence type="ECO:0000256" key="5">
    <source>
        <dbReference type="ARBA" id="ARBA00023163"/>
    </source>
</evidence>
<dbReference type="Gene3D" id="1.10.10.60">
    <property type="entry name" value="Homeodomain-like"/>
    <property type="match status" value="1"/>
</dbReference>
<evidence type="ECO:0000256" key="2">
    <source>
        <dbReference type="ARBA" id="ARBA00022840"/>
    </source>
</evidence>